<keyword evidence="5 7" id="KW-1133">Transmembrane helix</keyword>
<comment type="similarity">
    <text evidence="2">Belongs to the cation diffusion facilitator (CDF) transporter (TC 2.A.4) family.</text>
</comment>
<feature type="transmembrane region" description="Helical" evidence="7">
    <location>
        <begin position="185"/>
        <end position="203"/>
    </location>
</feature>
<dbReference type="SUPFAM" id="SSF160240">
    <property type="entry name" value="Cation efflux protein cytoplasmic domain-like"/>
    <property type="match status" value="1"/>
</dbReference>
<keyword evidence="4 7" id="KW-0812">Transmembrane</keyword>
<dbReference type="Pfam" id="PF01545">
    <property type="entry name" value="Cation_efflux"/>
    <property type="match status" value="1"/>
</dbReference>
<evidence type="ECO:0000259" key="8">
    <source>
        <dbReference type="Pfam" id="PF01545"/>
    </source>
</evidence>
<dbReference type="PANTHER" id="PTHR43840">
    <property type="entry name" value="MITOCHONDRIAL METAL TRANSPORTER 1-RELATED"/>
    <property type="match status" value="1"/>
</dbReference>
<dbReference type="GO" id="GO:0008324">
    <property type="term" value="F:monoatomic cation transmembrane transporter activity"/>
    <property type="evidence" value="ECO:0007669"/>
    <property type="project" value="InterPro"/>
</dbReference>
<organism evidence="10">
    <name type="scientific">Caldithrix abyssi</name>
    <dbReference type="NCBI Taxonomy" id="187145"/>
    <lineage>
        <taxon>Bacteria</taxon>
        <taxon>Pseudomonadati</taxon>
        <taxon>Calditrichota</taxon>
        <taxon>Calditrichia</taxon>
        <taxon>Calditrichales</taxon>
        <taxon>Calditrichaceae</taxon>
        <taxon>Caldithrix</taxon>
    </lineage>
</organism>
<dbReference type="EMBL" id="DRTD01000428">
    <property type="protein sequence ID" value="HHE55285.1"/>
    <property type="molecule type" value="Genomic_DNA"/>
</dbReference>
<evidence type="ECO:0000256" key="3">
    <source>
        <dbReference type="ARBA" id="ARBA00022448"/>
    </source>
</evidence>
<dbReference type="AlphaFoldDB" id="A0A7V5LJS5"/>
<protein>
    <submittedName>
        <fullName evidence="10">Cation transporter</fullName>
    </submittedName>
</protein>
<evidence type="ECO:0000256" key="6">
    <source>
        <dbReference type="ARBA" id="ARBA00023136"/>
    </source>
</evidence>
<dbReference type="InterPro" id="IPR002524">
    <property type="entry name" value="Cation_efflux"/>
</dbReference>
<keyword evidence="6 7" id="KW-0472">Membrane</keyword>
<dbReference type="Proteomes" id="UP000886111">
    <property type="component" value="Unassembled WGS sequence"/>
</dbReference>
<feature type="transmembrane region" description="Helical" evidence="7">
    <location>
        <begin position="37"/>
        <end position="58"/>
    </location>
</feature>
<dbReference type="NCBIfam" id="TIGR01297">
    <property type="entry name" value="CDF"/>
    <property type="match status" value="1"/>
</dbReference>
<sequence length="327" mass="36068">MPGKTRIQKFLSSRLSFSARKTLAIDFEQRAKTARKVTWIGILWNVVLIAVKFAAGTIAHSSALIADAFHSVSDFGSDMAVLISVRLSNREADETHHYGHGKIETLASILITIFLFSVAVGIMINGVLKIIDFYQGKPLPQPGLVALLAALLSVVVKEGLYRYTHQKGKAIKSSALIANAWHHRSDALTSVAVSLGIAGAYFLGNHYLILDPIAAILVSLFILNYVRVSFKEGINELLEASLGQDVNEEILEISRQVAGVNIPHNLKTRRIGNIVAIDMHIKVKATLSIVEAHEIASRLEKRLKEAYGEESFISIHVEPYFEEKHLK</sequence>
<comment type="subcellular location">
    <subcellularLocation>
        <location evidence="1">Membrane</location>
        <topology evidence="1">Multi-pass membrane protein</topology>
    </subcellularLocation>
</comment>
<accession>A0A7V5LJS5</accession>
<dbReference type="FunFam" id="1.20.1510.10:FF:000006">
    <property type="entry name" value="Divalent cation efflux transporter"/>
    <property type="match status" value="1"/>
</dbReference>
<dbReference type="GO" id="GO:0016020">
    <property type="term" value="C:membrane"/>
    <property type="evidence" value="ECO:0007669"/>
    <property type="project" value="UniProtKB-SubCell"/>
</dbReference>
<evidence type="ECO:0000256" key="7">
    <source>
        <dbReference type="SAM" id="Phobius"/>
    </source>
</evidence>
<proteinExistence type="inferred from homology"/>
<evidence type="ECO:0000259" key="9">
    <source>
        <dbReference type="Pfam" id="PF16916"/>
    </source>
</evidence>
<dbReference type="InterPro" id="IPR050291">
    <property type="entry name" value="CDF_Transporter"/>
</dbReference>
<dbReference type="Gene3D" id="3.30.70.1350">
    <property type="entry name" value="Cation efflux protein, cytoplasmic domain"/>
    <property type="match status" value="1"/>
</dbReference>
<feature type="transmembrane region" description="Helical" evidence="7">
    <location>
        <begin position="106"/>
        <end position="131"/>
    </location>
</feature>
<evidence type="ECO:0000256" key="4">
    <source>
        <dbReference type="ARBA" id="ARBA00022692"/>
    </source>
</evidence>
<feature type="domain" description="Cation efflux protein cytoplasmic" evidence="9">
    <location>
        <begin position="245"/>
        <end position="320"/>
    </location>
</feature>
<keyword evidence="3" id="KW-0813">Transport</keyword>
<evidence type="ECO:0000256" key="1">
    <source>
        <dbReference type="ARBA" id="ARBA00004141"/>
    </source>
</evidence>
<dbReference type="InterPro" id="IPR027470">
    <property type="entry name" value="Cation_efflux_CTD"/>
</dbReference>
<dbReference type="SUPFAM" id="SSF161111">
    <property type="entry name" value="Cation efflux protein transmembrane domain-like"/>
    <property type="match status" value="1"/>
</dbReference>
<dbReference type="InterPro" id="IPR058533">
    <property type="entry name" value="Cation_efflux_TM"/>
</dbReference>
<dbReference type="InterPro" id="IPR027469">
    <property type="entry name" value="Cation_efflux_TMD_sf"/>
</dbReference>
<name>A0A7V5LJS5_CALAY</name>
<evidence type="ECO:0000256" key="2">
    <source>
        <dbReference type="ARBA" id="ARBA00008114"/>
    </source>
</evidence>
<reference evidence="10" key="1">
    <citation type="journal article" date="2020" name="mSystems">
        <title>Genome- and Community-Level Interaction Insights into Carbon Utilization and Element Cycling Functions of Hydrothermarchaeota in Hydrothermal Sediment.</title>
        <authorList>
            <person name="Zhou Z."/>
            <person name="Liu Y."/>
            <person name="Xu W."/>
            <person name="Pan J."/>
            <person name="Luo Z.H."/>
            <person name="Li M."/>
        </authorList>
    </citation>
    <scope>NUCLEOTIDE SEQUENCE [LARGE SCALE GENOMIC DNA]</scope>
    <source>
        <strain evidence="10">HyVt-76</strain>
    </source>
</reference>
<dbReference type="Gene3D" id="1.20.1510.10">
    <property type="entry name" value="Cation efflux protein transmembrane domain"/>
    <property type="match status" value="1"/>
</dbReference>
<dbReference type="InterPro" id="IPR036837">
    <property type="entry name" value="Cation_efflux_CTD_sf"/>
</dbReference>
<evidence type="ECO:0000313" key="10">
    <source>
        <dbReference type="EMBL" id="HHE55285.1"/>
    </source>
</evidence>
<comment type="caution">
    <text evidence="10">The sequence shown here is derived from an EMBL/GenBank/DDBJ whole genome shotgun (WGS) entry which is preliminary data.</text>
</comment>
<feature type="transmembrane region" description="Helical" evidence="7">
    <location>
        <begin position="209"/>
        <end position="226"/>
    </location>
</feature>
<gene>
    <name evidence="10" type="ORF">ENL21_05840</name>
</gene>
<evidence type="ECO:0000256" key="5">
    <source>
        <dbReference type="ARBA" id="ARBA00022989"/>
    </source>
</evidence>
<feature type="domain" description="Cation efflux protein transmembrane" evidence="8">
    <location>
        <begin position="39"/>
        <end position="238"/>
    </location>
</feature>
<dbReference type="PANTHER" id="PTHR43840:SF15">
    <property type="entry name" value="MITOCHONDRIAL METAL TRANSPORTER 1-RELATED"/>
    <property type="match status" value="1"/>
</dbReference>
<dbReference type="Pfam" id="PF16916">
    <property type="entry name" value="ZT_dimer"/>
    <property type="match status" value="1"/>
</dbReference>